<evidence type="ECO:0000256" key="7">
    <source>
        <dbReference type="ARBA" id="ARBA00023180"/>
    </source>
</evidence>
<keyword evidence="7" id="KW-0325">Glycoprotein</keyword>
<dbReference type="InterPro" id="IPR036962">
    <property type="entry name" value="Glyco_hydro_3_N_sf"/>
</dbReference>
<dbReference type="InterPro" id="IPR002772">
    <property type="entry name" value="Glyco_hydro_3_C"/>
</dbReference>
<dbReference type="Gene3D" id="2.60.40.10">
    <property type="entry name" value="Immunoglobulins"/>
    <property type="match status" value="1"/>
</dbReference>
<keyword evidence="5 13" id="KW-0732">Signal</keyword>
<keyword evidence="6 11" id="KW-0378">Hydrolase</keyword>
<dbReference type="SMART" id="SM01217">
    <property type="entry name" value="Fn3_like"/>
    <property type="match status" value="1"/>
</dbReference>
<reference evidence="15 16" key="1">
    <citation type="journal article" date="2024" name="Microbiol. Resour. Announc.">
        <title>Genome annotations for the ascomycete fungi Trichoderma harzianum, Trichoderma aggressivum, and Purpureocillium lilacinum.</title>
        <authorList>
            <person name="Beijen E.P.W."/>
            <person name="Ohm R.A."/>
        </authorList>
    </citation>
    <scope>NUCLEOTIDE SEQUENCE [LARGE SCALE GENOMIC DNA]</scope>
    <source>
        <strain evidence="15 16">CBS 150709</strain>
    </source>
</reference>
<evidence type="ECO:0000256" key="10">
    <source>
        <dbReference type="ARBA" id="ARBA00023326"/>
    </source>
</evidence>
<dbReference type="InterPro" id="IPR001764">
    <property type="entry name" value="Glyco_hydro_3_N"/>
</dbReference>
<comment type="catalytic activity">
    <reaction evidence="1 11">
        <text>Hydrolysis of terminal, non-reducing beta-D-glucosyl residues with release of beta-D-glucose.</text>
        <dbReference type="EC" id="3.2.1.21"/>
    </reaction>
</comment>
<feature type="domain" description="Fibronectin type III-like" evidence="14">
    <location>
        <begin position="801"/>
        <end position="870"/>
    </location>
</feature>
<dbReference type="PRINTS" id="PR00133">
    <property type="entry name" value="GLHYDRLASE3"/>
</dbReference>
<keyword evidence="9 11" id="KW-0326">Glycosidase</keyword>
<dbReference type="PROSITE" id="PS00775">
    <property type="entry name" value="GLYCOSYL_HYDROL_F3"/>
    <property type="match status" value="1"/>
</dbReference>
<dbReference type="SUPFAM" id="SSF52279">
    <property type="entry name" value="Beta-D-glucan exohydrolase, C-terminal domain"/>
    <property type="match status" value="1"/>
</dbReference>
<evidence type="ECO:0000256" key="11">
    <source>
        <dbReference type="RuleBase" id="RU361161"/>
    </source>
</evidence>
<evidence type="ECO:0000256" key="9">
    <source>
        <dbReference type="ARBA" id="ARBA00023295"/>
    </source>
</evidence>
<evidence type="ECO:0000256" key="12">
    <source>
        <dbReference type="SAM" id="MobiDB-lite"/>
    </source>
</evidence>
<evidence type="ECO:0000313" key="16">
    <source>
        <dbReference type="Proteomes" id="UP001287286"/>
    </source>
</evidence>
<evidence type="ECO:0000256" key="6">
    <source>
        <dbReference type="ARBA" id="ARBA00022801"/>
    </source>
</evidence>
<dbReference type="PANTHER" id="PTHR42715:SF29">
    <property type="entry name" value="BETA-GLUCOSIDASE A-RELATED"/>
    <property type="match status" value="1"/>
</dbReference>
<gene>
    <name evidence="15" type="ORF">Purlil1_9699</name>
</gene>
<dbReference type="InterPro" id="IPR050288">
    <property type="entry name" value="Cellulose_deg_GH3"/>
</dbReference>
<accession>A0ABR0BQH0</accession>
<dbReference type="InterPro" id="IPR013783">
    <property type="entry name" value="Ig-like_fold"/>
</dbReference>
<dbReference type="InterPro" id="IPR017853">
    <property type="entry name" value="GH"/>
</dbReference>
<dbReference type="Gene3D" id="3.20.20.300">
    <property type="entry name" value="Glycoside hydrolase, family 3, N-terminal domain"/>
    <property type="match status" value="1"/>
</dbReference>
<feature type="signal peptide" evidence="13">
    <location>
        <begin position="1"/>
        <end position="19"/>
    </location>
</feature>
<dbReference type="EC" id="3.2.1.21" evidence="4 11"/>
<dbReference type="InterPro" id="IPR036881">
    <property type="entry name" value="Glyco_hydro_3_C_sf"/>
</dbReference>
<organism evidence="15 16">
    <name type="scientific">Purpureocillium lilacinum</name>
    <name type="common">Paecilomyces lilacinus</name>
    <dbReference type="NCBI Taxonomy" id="33203"/>
    <lineage>
        <taxon>Eukaryota</taxon>
        <taxon>Fungi</taxon>
        <taxon>Dikarya</taxon>
        <taxon>Ascomycota</taxon>
        <taxon>Pezizomycotina</taxon>
        <taxon>Sordariomycetes</taxon>
        <taxon>Hypocreomycetidae</taxon>
        <taxon>Hypocreales</taxon>
        <taxon>Ophiocordycipitaceae</taxon>
        <taxon>Purpureocillium</taxon>
    </lineage>
</organism>
<comment type="pathway">
    <text evidence="2 11">Glycan metabolism; cellulose degradation.</text>
</comment>
<dbReference type="Pfam" id="PF01915">
    <property type="entry name" value="Glyco_hydro_3_C"/>
    <property type="match status" value="1"/>
</dbReference>
<dbReference type="EMBL" id="JAWRVI010000045">
    <property type="protein sequence ID" value="KAK4085958.1"/>
    <property type="molecule type" value="Genomic_DNA"/>
</dbReference>
<protein>
    <recommendedName>
        <fullName evidence="4 11">beta-glucosidase</fullName>
        <ecNumber evidence="4 11">3.2.1.21</ecNumber>
    </recommendedName>
</protein>
<sequence length="1004" mass="108679">MQLIVAVFAGAIACRLGSAAANIQIPLQALDARAELAHSPPHYPSPWMDPKATGWEEAYAKAKAFVSQLTLLEKVNITTGTGWMSGPCVGNVGAVPRLGLKALCMQDGPLGLRFSDYNSAFPVAVTSGATWSKHLWRDRGKAMGEEAKGKGVDVLLGPVAGPIGRAPEGGRNAEGFGADPYLQGQGLASTSVGIQEAGVVACAKHYVANEQEHFRQSGEAQGRGFNISESLSSNIDDKTMHELYAWPFADAVKAGVGSIMCSYNQINNSYGCQNSKLLNGILKGEMGFQGFVMSDWQAQHAGAATAAAGLDMTMPGDTTFNTGYSYWGGNLTLGVINGTVPEWRIDDMVMRIMAAYFKVGRTLENQVPTNFNSWTRDSYGWEDQAAKENWALINQQVDVRANHANHIRESAAKGTVILKNSGVLPLDKPKFVAVVGEDAGANPKGPNGCPDRGCDDGTLAMIWGSGTSNFPYLITPDSALQAQAIKDGTRYESILTNYAWAETKALVTQPNVTAIVFANAGGGEGYIDVDGNAGDRKNLTLWKNGDDLIKNVSSVNPNTIVVLHTSGPVLVTDWYNNPNITAIVWAGMPGQESGNSLTDILYGKTSPGRSPFTWGPTRESYGTDVLYKPNNGNGAPQDDFTEGNFIDYRHFDKAAPNKGDKGAPIYEFGFGLSWGEFKYSQLNVQKHNVRPYQPTTGKTIKAPEFGNFSTDLKDYAFPKGIRYIYQWIYPWLNSTESGKEASGDPQYGKTAKEFLPPGAIDGSPQPRQGASGAPGGNRQLWDVLYTVNCVITNTGSRMSDEVPQVYVSLGGKGEPVRVLRGFERIERIAPGQSVQFRAELTRRDVSNWDVASQNWVVTKEPKTVLIVRLVHFLGLIYDHKLTVVGLVVLAQYEVADASLRSFTDHSSERLDHRFTETGFPRRKVRSSTDTTTARTTAQQCVVARPRSIVYNALSKPSTMGSIKAAMVTALLLALGATASPVPVPVPVPSDSNLHKENETWCREI</sequence>
<dbReference type="SUPFAM" id="SSF51445">
    <property type="entry name" value="(Trans)glycosidases"/>
    <property type="match status" value="1"/>
</dbReference>
<comment type="caution">
    <text evidence="15">The sequence shown here is derived from an EMBL/GenBank/DDBJ whole genome shotgun (WGS) entry which is preliminary data.</text>
</comment>
<evidence type="ECO:0000256" key="3">
    <source>
        <dbReference type="ARBA" id="ARBA00005336"/>
    </source>
</evidence>
<dbReference type="PANTHER" id="PTHR42715">
    <property type="entry name" value="BETA-GLUCOSIDASE"/>
    <property type="match status" value="1"/>
</dbReference>
<dbReference type="Pfam" id="PF14310">
    <property type="entry name" value="Fn3-like"/>
    <property type="match status" value="1"/>
</dbReference>
<evidence type="ECO:0000256" key="1">
    <source>
        <dbReference type="ARBA" id="ARBA00000448"/>
    </source>
</evidence>
<dbReference type="Gene3D" id="3.40.50.1700">
    <property type="entry name" value="Glycoside hydrolase family 3 C-terminal domain"/>
    <property type="match status" value="1"/>
</dbReference>
<evidence type="ECO:0000256" key="13">
    <source>
        <dbReference type="SAM" id="SignalP"/>
    </source>
</evidence>
<comment type="similarity">
    <text evidence="3 11">Belongs to the glycosyl hydrolase 3 family.</text>
</comment>
<dbReference type="InterPro" id="IPR019800">
    <property type="entry name" value="Glyco_hydro_3_AS"/>
</dbReference>
<keyword evidence="16" id="KW-1185">Reference proteome</keyword>
<evidence type="ECO:0000256" key="8">
    <source>
        <dbReference type="ARBA" id="ARBA00023277"/>
    </source>
</evidence>
<evidence type="ECO:0000256" key="4">
    <source>
        <dbReference type="ARBA" id="ARBA00012744"/>
    </source>
</evidence>
<dbReference type="Proteomes" id="UP001287286">
    <property type="component" value="Unassembled WGS sequence"/>
</dbReference>
<feature type="chain" id="PRO_5045553044" description="beta-glucosidase" evidence="13">
    <location>
        <begin position="20"/>
        <end position="1004"/>
    </location>
</feature>
<proteinExistence type="inferred from homology"/>
<keyword evidence="10 11" id="KW-0624">Polysaccharide degradation</keyword>
<dbReference type="InterPro" id="IPR026891">
    <property type="entry name" value="Fn3-like"/>
</dbReference>
<keyword evidence="8 11" id="KW-0119">Carbohydrate metabolism</keyword>
<evidence type="ECO:0000259" key="14">
    <source>
        <dbReference type="SMART" id="SM01217"/>
    </source>
</evidence>
<name>A0ABR0BQH0_PURLI</name>
<dbReference type="Pfam" id="PF00933">
    <property type="entry name" value="Glyco_hydro_3"/>
    <property type="match status" value="1"/>
</dbReference>
<evidence type="ECO:0000256" key="2">
    <source>
        <dbReference type="ARBA" id="ARBA00004987"/>
    </source>
</evidence>
<evidence type="ECO:0000256" key="5">
    <source>
        <dbReference type="ARBA" id="ARBA00022729"/>
    </source>
</evidence>
<evidence type="ECO:0000313" key="15">
    <source>
        <dbReference type="EMBL" id="KAK4085958.1"/>
    </source>
</evidence>
<feature type="region of interest" description="Disordered" evidence="12">
    <location>
        <begin position="739"/>
        <end position="775"/>
    </location>
</feature>